<dbReference type="NCBIfam" id="TIGR01537">
    <property type="entry name" value="portal_HK97"/>
    <property type="match status" value="1"/>
</dbReference>
<gene>
    <name evidence="2" type="primary">B</name>
    <name evidence="2" type="ORF">MMOR_17390</name>
</gene>
<evidence type="ECO:0000313" key="3">
    <source>
        <dbReference type="Proteomes" id="UP000466681"/>
    </source>
</evidence>
<dbReference type="KEGG" id="mmor:MMOR_17390"/>
<dbReference type="Gene3D" id="3.40.140.120">
    <property type="match status" value="1"/>
</dbReference>
<dbReference type="Gene3D" id="1.20.1270.210">
    <property type="match status" value="1"/>
</dbReference>
<dbReference type="InterPro" id="IPR006427">
    <property type="entry name" value="Portal_HK97"/>
</dbReference>
<evidence type="ECO:0000256" key="1">
    <source>
        <dbReference type="SAM" id="MobiDB-lite"/>
    </source>
</evidence>
<dbReference type="Proteomes" id="UP000466681">
    <property type="component" value="Chromosome"/>
</dbReference>
<feature type="region of interest" description="Disordered" evidence="1">
    <location>
        <begin position="380"/>
        <end position="403"/>
    </location>
</feature>
<evidence type="ECO:0000313" key="2">
    <source>
        <dbReference type="EMBL" id="BBX00803.1"/>
    </source>
</evidence>
<organism evidence="2 3">
    <name type="scientific">Mycolicibacterium moriokaense</name>
    <dbReference type="NCBI Taxonomy" id="39691"/>
    <lineage>
        <taxon>Bacteria</taxon>
        <taxon>Bacillati</taxon>
        <taxon>Actinomycetota</taxon>
        <taxon>Actinomycetes</taxon>
        <taxon>Mycobacteriales</taxon>
        <taxon>Mycobacteriaceae</taxon>
        <taxon>Mycolicibacterium</taxon>
    </lineage>
</organism>
<sequence>MSLLTRIFGAPNPPPEPVEQREQPQERRVLTTNAVTRMVDFIGSPLTGAPVDECSVLGLSAVYRAVSLIAGGIATLPLRVVQESDGVTERVPSWLDKPAGGLTRYELVETTLLHLLLWGNAYLAHIYNNAGALSGVSPIHPSAVCVEIDYSTSAKTYRVSLEDGTTRAFTDLSMTHIKWLSSDGYVGLSPLTLARSGAFGIALAADRSASRLFNGGALMSAIATVDEEMDEESAKAIKEGLDRRIAGEPNAGKIAFINRKVNIHPWTISNEDLQWIQAREFQIEEIARIYGVPATLIGLSDKQSSWGTGIREMHQAMARWTFMPWTTRIEQRLSLLLPPNRKAEFDYRDLLAPDPQTEIELLIKQVQAGLLSHAEARQILNRRPLPESERPQAQEPQEPNDES</sequence>
<dbReference type="Pfam" id="PF04860">
    <property type="entry name" value="Phage_portal"/>
    <property type="match status" value="1"/>
</dbReference>
<proteinExistence type="predicted"/>
<dbReference type="InterPro" id="IPR006944">
    <property type="entry name" value="Phage/GTA_portal"/>
</dbReference>
<reference evidence="2 3" key="1">
    <citation type="journal article" date="2019" name="Emerg. Microbes Infect.">
        <title>Comprehensive subspecies identification of 175 nontuberculous mycobacteria species based on 7547 genomic profiles.</title>
        <authorList>
            <person name="Matsumoto Y."/>
            <person name="Kinjo T."/>
            <person name="Motooka D."/>
            <person name="Nabeya D."/>
            <person name="Jung N."/>
            <person name="Uechi K."/>
            <person name="Horii T."/>
            <person name="Iida T."/>
            <person name="Fujita J."/>
            <person name="Nakamura S."/>
        </authorList>
    </citation>
    <scope>NUCLEOTIDE SEQUENCE [LARGE SCALE GENOMIC DNA]</scope>
    <source>
        <strain evidence="2 3">JCM 6375</strain>
    </source>
</reference>
<dbReference type="Gene3D" id="3.30.1120.70">
    <property type="match status" value="1"/>
</dbReference>
<protein>
    <submittedName>
        <fullName evidence="2">Phage portal protein</fullName>
    </submittedName>
</protein>
<name>A0AAD1HBB2_9MYCO</name>
<keyword evidence="3" id="KW-1185">Reference proteome</keyword>
<dbReference type="EMBL" id="AP022560">
    <property type="protein sequence ID" value="BBX00803.1"/>
    <property type="molecule type" value="Genomic_DNA"/>
</dbReference>
<dbReference type="AlphaFoldDB" id="A0AAD1HBB2"/>
<feature type="region of interest" description="Disordered" evidence="1">
    <location>
        <begin position="1"/>
        <end position="25"/>
    </location>
</feature>
<accession>A0AAD1HBB2</accession>